<accession>A0A4Q7UYQ2</accession>
<feature type="transmembrane region" description="Helical" evidence="2">
    <location>
        <begin position="331"/>
        <end position="349"/>
    </location>
</feature>
<proteinExistence type="predicted"/>
<feature type="transmembrane region" description="Helical" evidence="2">
    <location>
        <begin position="60"/>
        <end position="78"/>
    </location>
</feature>
<feature type="region of interest" description="Disordered" evidence="1">
    <location>
        <begin position="417"/>
        <end position="451"/>
    </location>
</feature>
<comment type="caution">
    <text evidence="3">The sequence shown here is derived from an EMBL/GenBank/DDBJ whole genome shotgun (WGS) entry which is preliminary data.</text>
</comment>
<feature type="transmembrane region" description="Helical" evidence="2">
    <location>
        <begin position="230"/>
        <end position="251"/>
    </location>
</feature>
<sequence length="451" mass="46390">MDAVGTAWARWSPGVSLVCAVAAPFVVLAGAGYAASVQPPGYDPVRQTFSALANAGATDGWIMGATLLVLGLGYLLTAAGLPGIGRRARVVLAVGGAGVAMAALCPQPASGTNPWHMGSAAVGWLAFTAWPLAVSRARPSPEVTADDGDDRGGTPAVLRRGPAWAATAVLVGLMAWFGLELLLGGDRLGLAQRVLVVAQTLWPMAVALAASRHRWGTAWPPDLRRAGTAVFWVVVLAPAVIPVGSTVAAAAQPPGYDPLRQSLSTLARIGATDRWIMTGTLVLLGLGYVAGALVLTRIPWPGRIAVGLGGAGTLFAGLLPQPETGSSPWHMGAATVGWIAFVGFPLAVSRHPSASPLLGRRAAWVVTGTLLALLGWFFVQLQTGGPYIGLSERVLIIAQTLWPAVVVAVLRRDHPGGDHLRGGQRRSTNGSSGDAVSSGTASGRTSPSWTR</sequence>
<dbReference type="OrthoDB" id="5118673at2"/>
<organism evidence="3 4">
    <name type="scientific">Pseudonocardia sediminis</name>
    <dbReference type="NCBI Taxonomy" id="1397368"/>
    <lineage>
        <taxon>Bacteria</taxon>
        <taxon>Bacillati</taxon>
        <taxon>Actinomycetota</taxon>
        <taxon>Actinomycetes</taxon>
        <taxon>Pseudonocardiales</taxon>
        <taxon>Pseudonocardiaceae</taxon>
        <taxon>Pseudonocardia</taxon>
    </lineage>
</organism>
<feature type="transmembrane region" description="Helical" evidence="2">
    <location>
        <begin position="163"/>
        <end position="184"/>
    </location>
</feature>
<dbReference type="RefSeq" id="WP_130291435.1">
    <property type="nucleotide sequence ID" value="NZ_SHKL01000001.1"/>
</dbReference>
<protein>
    <submittedName>
        <fullName evidence="3">Putative membrane protein</fullName>
    </submittedName>
</protein>
<dbReference type="InterPro" id="IPR009339">
    <property type="entry name" value="DUF998"/>
</dbReference>
<keyword evidence="2" id="KW-1133">Transmembrane helix</keyword>
<feature type="transmembrane region" description="Helical" evidence="2">
    <location>
        <begin position="393"/>
        <end position="411"/>
    </location>
</feature>
<evidence type="ECO:0000256" key="1">
    <source>
        <dbReference type="SAM" id="MobiDB-lite"/>
    </source>
</evidence>
<feature type="transmembrane region" description="Helical" evidence="2">
    <location>
        <begin position="275"/>
        <end position="295"/>
    </location>
</feature>
<keyword evidence="2" id="KW-0812">Transmembrane</keyword>
<keyword evidence="2" id="KW-0472">Membrane</keyword>
<dbReference type="AlphaFoldDB" id="A0A4Q7UYQ2"/>
<dbReference type="Pfam" id="PF06197">
    <property type="entry name" value="DUF998"/>
    <property type="match status" value="2"/>
</dbReference>
<evidence type="ECO:0000256" key="2">
    <source>
        <dbReference type="SAM" id="Phobius"/>
    </source>
</evidence>
<feature type="transmembrane region" description="Helical" evidence="2">
    <location>
        <begin position="361"/>
        <end position="381"/>
    </location>
</feature>
<feature type="compositionally biased region" description="Polar residues" evidence="1">
    <location>
        <begin position="425"/>
        <end position="451"/>
    </location>
</feature>
<feature type="transmembrane region" description="Helical" evidence="2">
    <location>
        <begin position="302"/>
        <end position="319"/>
    </location>
</feature>
<gene>
    <name evidence="3" type="ORF">EV383_4167</name>
</gene>
<dbReference type="EMBL" id="SHKL01000001">
    <property type="protein sequence ID" value="RZT87257.1"/>
    <property type="molecule type" value="Genomic_DNA"/>
</dbReference>
<feature type="transmembrane region" description="Helical" evidence="2">
    <location>
        <begin position="90"/>
        <end position="109"/>
    </location>
</feature>
<keyword evidence="4" id="KW-1185">Reference proteome</keyword>
<dbReference type="Proteomes" id="UP000291591">
    <property type="component" value="Unassembled WGS sequence"/>
</dbReference>
<name>A0A4Q7UYQ2_PSEST</name>
<evidence type="ECO:0000313" key="4">
    <source>
        <dbReference type="Proteomes" id="UP000291591"/>
    </source>
</evidence>
<reference evidence="3 4" key="1">
    <citation type="submission" date="2019-02" db="EMBL/GenBank/DDBJ databases">
        <title>Sequencing the genomes of 1000 actinobacteria strains.</title>
        <authorList>
            <person name="Klenk H.-P."/>
        </authorList>
    </citation>
    <scope>NUCLEOTIDE SEQUENCE [LARGE SCALE GENOMIC DNA]</scope>
    <source>
        <strain evidence="3 4">DSM 45779</strain>
    </source>
</reference>
<evidence type="ECO:0000313" key="3">
    <source>
        <dbReference type="EMBL" id="RZT87257.1"/>
    </source>
</evidence>